<dbReference type="PROSITE" id="PS51257">
    <property type="entry name" value="PROKAR_LIPOPROTEIN"/>
    <property type="match status" value="1"/>
</dbReference>
<evidence type="ECO:0000256" key="1">
    <source>
        <dbReference type="SAM" id="MobiDB-lite"/>
    </source>
</evidence>
<protein>
    <submittedName>
        <fullName evidence="2">Uncharacterized protein</fullName>
    </submittedName>
</protein>
<evidence type="ECO:0000313" key="2">
    <source>
        <dbReference type="EMBL" id="MCZ0856692.1"/>
    </source>
</evidence>
<keyword evidence="3" id="KW-1185">Reference proteome</keyword>
<accession>A0ABT4I603</accession>
<sequence>MRIPGRALAAVSAVGLAAGLAGCRLPGRGGNGGNGNSGAAHATTSPEVKDALASTQAAAGSKDPVEVSSELPVIAGRLRHRRRLPVLQYGGRPYRPDGHDGSADFLRGRAG</sequence>
<reference evidence="2" key="1">
    <citation type="submission" date="2022-10" db="EMBL/GenBank/DDBJ databases">
        <title>Genome sequence of Actinomyces israelii ATCC 10048.</title>
        <authorList>
            <person name="Watt R.M."/>
            <person name="Tong W.M."/>
        </authorList>
    </citation>
    <scope>NUCLEOTIDE SEQUENCE</scope>
    <source>
        <strain evidence="2">ATCC 10048</strain>
    </source>
</reference>
<feature type="region of interest" description="Disordered" evidence="1">
    <location>
        <begin position="88"/>
        <end position="111"/>
    </location>
</feature>
<feature type="region of interest" description="Disordered" evidence="1">
    <location>
        <begin position="25"/>
        <end position="66"/>
    </location>
</feature>
<proteinExistence type="predicted"/>
<comment type="caution">
    <text evidence="2">The sequence shown here is derived from an EMBL/GenBank/DDBJ whole genome shotgun (WGS) entry which is preliminary data.</text>
</comment>
<name>A0ABT4I603_9ACTO</name>
<dbReference type="Proteomes" id="UP001072034">
    <property type="component" value="Unassembled WGS sequence"/>
</dbReference>
<organism evidence="2 3">
    <name type="scientific">Actinomyces israelii</name>
    <dbReference type="NCBI Taxonomy" id="1659"/>
    <lineage>
        <taxon>Bacteria</taxon>
        <taxon>Bacillati</taxon>
        <taxon>Actinomycetota</taxon>
        <taxon>Actinomycetes</taxon>
        <taxon>Actinomycetales</taxon>
        <taxon>Actinomycetaceae</taxon>
        <taxon>Actinomyces</taxon>
    </lineage>
</organism>
<dbReference type="EMBL" id="JAPTMY010000002">
    <property type="protein sequence ID" value="MCZ0856692.1"/>
    <property type="molecule type" value="Genomic_DNA"/>
</dbReference>
<feature type="compositionally biased region" description="Gly residues" evidence="1">
    <location>
        <begin position="27"/>
        <end position="36"/>
    </location>
</feature>
<dbReference type="RefSeq" id="WP_268916420.1">
    <property type="nucleotide sequence ID" value="NZ_JAPTMY010000002.1"/>
</dbReference>
<evidence type="ECO:0000313" key="3">
    <source>
        <dbReference type="Proteomes" id="UP001072034"/>
    </source>
</evidence>
<gene>
    <name evidence="2" type="ORF">OHJ16_01325</name>
</gene>